<evidence type="ECO:0000259" key="3">
    <source>
        <dbReference type="Pfam" id="PF00732"/>
    </source>
</evidence>
<keyword evidence="6" id="KW-1185">Reference proteome</keyword>
<dbReference type="InterPro" id="IPR007867">
    <property type="entry name" value="GMC_OxRtase_C"/>
</dbReference>
<feature type="domain" description="Glucose-methanol-choline oxidoreductase C-terminal" evidence="4">
    <location>
        <begin position="448"/>
        <end position="560"/>
    </location>
</feature>
<dbReference type="Proteomes" id="UP000807504">
    <property type="component" value="Unassembled WGS sequence"/>
</dbReference>
<dbReference type="InterPro" id="IPR012132">
    <property type="entry name" value="GMC_OxRdtase"/>
</dbReference>
<dbReference type="Pfam" id="PF00732">
    <property type="entry name" value="GMC_oxred_N"/>
    <property type="match status" value="1"/>
</dbReference>
<dbReference type="SUPFAM" id="SSF51905">
    <property type="entry name" value="FAD/NAD(P)-binding domain"/>
    <property type="match status" value="1"/>
</dbReference>
<accession>A0A8T0EK11</accession>
<dbReference type="Pfam" id="PF05199">
    <property type="entry name" value="GMC_oxred_C"/>
    <property type="match status" value="1"/>
</dbReference>
<dbReference type="EMBL" id="JABXBU010002227">
    <property type="protein sequence ID" value="KAF8774260.1"/>
    <property type="molecule type" value="Genomic_DNA"/>
</dbReference>
<dbReference type="Gene3D" id="3.30.560.10">
    <property type="entry name" value="Glucose Oxidase, domain 3"/>
    <property type="match status" value="1"/>
</dbReference>
<comment type="similarity">
    <text evidence="1">Belongs to the GMC oxidoreductase family.</text>
</comment>
<dbReference type="GO" id="GO:0016614">
    <property type="term" value="F:oxidoreductase activity, acting on CH-OH group of donors"/>
    <property type="evidence" value="ECO:0007669"/>
    <property type="project" value="InterPro"/>
</dbReference>
<feature type="binding site" evidence="2">
    <location>
        <position position="121"/>
    </location>
    <ligand>
        <name>FAD</name>
        <dbReference type="ChEBI" id="CHEBI:57692"/>
    </ligand>
</feature>
<dbReference type="AlphaFoldDB" id="A0A8T0EK11"/>
<evidence type="ECO:0000256" key="2">
    <source>
        <dbReference type="PIRSR" id="PIRSR000137-2"/>
    </source>
</evidence>
<dbReference type="PANTHER" id="PTHR11552">
    <property type="entry name" value="GLUCOSE-METHANOL-CHOLINE GMC OXIDOREDUCTASE"/>
    <property type="match status" value="1"/>
</dbReference>
<dbReference type="PIRSF" id="PIRSF000137">
    <property type="entry name" value="Alcohol_oxidase"/>
    <property type="match status" value="1"/>
</dbReference>
<evidence type="ECO:0000313" key="6">
    <source>
        <dbReference type="Proteomes" id="UP000807504"/>
    </source>
</evidence>
<comment type="cofactor">
    <cofactor evidence="2">
        <name>FAD</name>
        <dbReference type="ChEBI" id="CHEBI:57692"/>
    </cofactor>
</comment>
<protein>
    <submittedName>
        <fullName evidence="5">Glucose dehydrogenase like protein</fullName>
    </submittedName>
</protein>
<organism evidence="5 6">
    <name type="scientific">Argiope bruennichi</name>
    <name type="common">Wasp spider</name>
    <name type="synonym">Aranea bruennichi</name>
    <dbReference type="NCBI Taxonomy" id="94029"/>
    <lineage>
        <taxon>Eukaryota</taxon>
        <taxon>Metazoa</taxon>
        <taxon>Ecdysozoa</taxon>
        <taxon>Arthropoda</taxon>
        <taxon>Chelicerata</taxon>
        <taxon>Arachnida</taxon>
        <taxon>Araneae</taxon>
        <taxon>Araneomorphae</taxon>
        <taxon>Entelegynae</taxon>
        <taxon>Araneoidea</taxon>
        <taxon>Araneidae</taxon>
        <taxon>Argiope</taxon>
    </lineage>
</organism>
<proteinExistence type="inferred from homology"/>
<evidence type="ECO:0000256" key="1">
    <source>
        <dbReference type="ARBA" id="ARBA00010790"/>
    </source>
</evidence>
<dbReference type="Gene3D" id="3.50.50.60">
    <property type="entry name" value="FAD/NAD(P)-binding domain"/>
    <property type="match status" value="1"/>
</dbReference>
<reference evidence="5" key="2">
    <citation type="submission" date="2020-06" db="EMBL/GenBank/DDBJ databases">
        <authorList>
            <person name="Sheffer M."/>
        </authorList>
    </citation>
    <scope>NUCLEOTIDE SEQUENCE</scope>
</reference>
<name>A0A8T0EK11_ARGBR</name>
<keyword evidence="2" id="KW-0285">Flavoprotein</keyword>
<comment type="caution">
    <text evidence="5">The sequence shown here is derived from an EMBL/GenBank/DDBJ whole genome shotgun (WGS) entry which is preliminary data.</text>
</comment>
<dbReference type="GO" id="GO:0050660">
    <property type="term" value="F:flavin adenine dinucleotide binding"/>
    <property type="evidence" value="ECO:0007669"/>
    <property type="project" value="InterPro"/>
</dbReference>
<dbReference type="PANTHER" id="PTHR11552:SF188">
    <property type="entry name" value="NEITHER INACTIVATION NOR AFTERPOTENTIAL PROTEIN G"/>
    <property type="match status" value="1"/>
</dbReference>
<dbReference type="InterPro" id="IPR036188">
    <property type="entry name" value="FAD/NAD-bd_sf"/>
</dbReference>
<gene>
    <name evidence="5" type="ORF">HNY73_016831</name>
</gene>
<feature type="domain" description="Glucose-methanol-choline oxidoreductase N-terminal" evidence="3">
    <location>
        <begin position="40"/>
        <end position="339"/>
    </location>
</feature>
<dbReference type="SUPFAM" id="SSF54373">
    <property type="entry name" value="FAD-linked reductases, C-terminal domain"/>
    <property type="match status" value="1"/>
</dbReference>
<reference evidence="5" key="1">
    <citation type="journal article" date="2020" name="bioRxiv">
        <title>Chromosome-level reference genome of the European wasp spider Argiope bruennichi: a resource for studies on range expansion and evolutionary adaptation.</title>
        <authorList>
            <person name="Sheffer M.M."/>
            <person name="Hoppe A."/>
            <person name="Krehenwinkel H."/>
            <person name="Uhl G."/>
            <person name="Kuss A.W."/>
            <person name="Jensen L."/>
            <person name="Jensen C."/>
            <person name="Gillespie R.G."/>
            <person name="Hoff K.J."/>
            <person name="Prost S."/>
        </authorList>
    </citation>
    <scope>NUCLEOTIDE SEQUENCE</scope>
</reference>
<evidence type="ECO:0000259" key="4">
    <source>
        <dbReference type="Pfam" id="PF05199"/>
    </source>
</evidence>
<sequence length="560" mass="61122">MLKILLKVSLCVVLVAIATNSILKRIWISHGIINEPRPKYDIIIVGGGSSGCVLARRLWEKSNMSILVIESGTTAPWISLVPLLAPALQGYTADWAYKTATQTHTHLGTNDRQSSWPRGKVLGGSSVLNYLLHMWGAKSDFDNLWNDSGETGWDFESVRHYFKKSESFQRVSGASKTGMRGDFGPMPVKEFNASSSPLASAFLEGLSSLGIKIGDLNGEIENGAMPSQSNIWNGWRVSVVDAYLDSILDNANIHLLTSTQAIQIIMENNRATGVLAVNLYSGTTYHIEAKYEVILSAGVVETPHLLMLSGIGPKEQLERFGIPVVADIPGVGQNLRDHLNVPLYFHLDAPVSTTTAKVRTPSEIWKYGTKGKGYLANSGIEVVVRLPVPGDNSSHSKMYFMLFNLGSVNGDLFSSIANFKNDTFQETFPGSTNDSKEGFIILASCTQPLSKGEVLLASANPMKAPIIDPNYLSREEDVKCLIKALKTAARLGSTKPMRKLGARLHLPGYGHCSNYSQSLENDKFLECWLRTSAITAYHPVGTCAMGPDDDPMAVLDLKLK</sequence>
<keyword evidence="2" id="KW-0274">FAD</keyword>
<dbReference type="InterPro" id="IPR000172">
    <property type="entry name" value="GMC_OxRdtase_N"/>
</dbReference>
<evidence type="ECO:0000313" key="5">
    <source>
        <dbReference type="EMBL" id="KAF8774260.1"/>
    </source>
</evidence>